<keyword evidence="4 6" id="KW-0975">Bacterial flagellum</keyword>
<dbReference type="Pfam" id="PF00460">
    <property type="entry name" value="Flg_bb_rod"/>
    <property type="match status" value="1"/>
</dbReference>
<evidence type="ECO:0000259" key="8">
    <source>
        <dbReference type="Pfam" id="PF00460"/>
    </source>
</evidence>
<dbReference type="Proteomes" id="UP001241848">
    <property type="component" value="Unassembled WGS sequence"/>
</dbReference>
<evidence type="ECO:0000256" key="1">
    <source>
        <dbReference type="ARBA" id="ARBA00004117"/>
    </source>
</evidence>
<evidence type="ECO:0000256" key="2">
    <source>
        <dbReference type="ARBA" id="ARBA00009677"/>
    </source>
</evidence>
<accession>A0ABT9FS38</accession>
<dbReference type="EMBL" id="JAPCKK010000016">
    <property type="protein sequence ID" value="MDP4097287.1"/>
    <property type="molecule type" value="Genomic_DNA"/>
</dbReference>
<feature type="domain" description="Flagellar basal body rod protein N-terminal" evidence="8">
    <location>
        <begin position="14"/>
        <end position="37"/>
    </location>
</feature>
<dbReference type="PIRSF" id="PIRSF002889">
    <property type="entry name" value="Rod_FlgB"/>
    <property type="match status" value="1"/>
</dbReference>
<gene>
    <name evidence="9" type="primary">flgB</name>
    <name evidence="9" type="ORF">OIN60_10940</name>
</gene>
<dbReference type="RefSeq" id="WP_305754898.1">
    <property type="nucleotide sequence ID" value="NZ_JAPCKK010000016.1"/>
</dbReference>
<evidence type="ECO:0000256" key="5">
    <source>
        <dbReference type="ARBA" id="ARBA00024934"/>
    </source>
</evidence>
<keyword evidence="10" id="KW-1185">Reference proteome</keyword>
<comment type="function">
    <text evidence="5 6">Structural component of flagellum, the bacterial motility apparatus. Part of the rod structure of flagellar basal body.</text>
</comment>
<dbReference type="PANTHER" id="PTHR30435">
    <property type="entry name" value="FLAGELLAR PROTEIN"/>
    <property type="match status" value="1"/>
</dbReference>
<evidence type="ECO:0000256" key="6">
    <source>
        <dbReference type="PIRNR" id="PIRNR002889"/>
    </source>
</evidence>
<reference evidence="9 10" key="1">
    <citation type="submission" date="2022-10" db="EMBL/GenBank/DDBJ databases">
        <title>Paenibacillus description and whole genome data of maize root bacterial community.</title>
        <authorList>
            <person name="Marton D."/>
            <person name="Farkas M."/>
            <person name="Cserhati M."/>
        </authorList>
    </citation>
    <scope>NUCLEOTIDE SEQUENCE [LARGE SCALE GENOMIC DNA]</scope>
    <source>
        <strain evidence="9 10">P96</strain>
    </source>
</reference>
<keyword evidence="9" id="KW-0282">Flagellum</keyword>
<protein>
    <recommendedName>
        <fullName evidence="3 6">Flagellar basal body rod protein FlgB</fullName>
    </recommendedName>
</protein>
<comment type="similarity">
    <text evidence="2 6">Belongs to the flagella basal body rod proteins family.</text>
</comment>
<keyword evidence="9" id="KW-0966">Cell projection</keyword>
<comment type="caution">
    <text evidence="9">The sequence shown here is derived from an EMBL/GenBank/DDBJ whole genome shotgun (WGS) entry which is preliminary data.</text>
</comment>
<name>A0ABT9FS38_9BACL</name>
<sequence>MIHSNTNELHASLLTALNARNRVISNNIANTDTPYYKAQSVEFEEELKRKLESGSSGQLPLKRTNPRHLPMPSASNQVEFKVVEDQSTTMNNNQNNVDIDKEMSALAENQLLYNYTVDRVSGYYSKMKNLLSDLK</sequence>
<evidence type="ECO:0000313" key="10">
    <source>
        <dbReference type="Proteomes" id="UP001241848"/>
    </source>
</evidence>
<feature type="region of interest" description="Disordered" evidence="7">
    <location>
        <begin position="49"/>
        <end position="74"/>
    </location>
</feature>
<dbReference type="NCBIfam" id="TIGR01396">
    <property type="entry name" value="FlgB"/>
    <property type="match status" value="1"/>
</dbReference>
<keyword evidence="9" id="KW-0969">Cilium</keyword>
<dbReference type="InterPro" id="IPR001444">
    <property type="entry name" value="Flag_bb_rod_N"/>
</dbReference>
<dbReference type="InterPro" id="IPR006300">
    <property type="entry name" value="FlgB"/>
</dbReference>
<evidence type="ECO:0000256" key="4">
    <source>
        <dbReference type="ARBA" id="ARBA00023143"/>
    </source>
</evidence>
<dbReference type="PANTHER" id="PTHR30435:SF12">
    <property type="entry name" value="FLAGELLAR BASAL BODY ROD PROTEIN FLGB"/>
    <property type="match status" value="1"/>
</dbReference>
<proteinExistence type="inferred from homology"/>
<evidence type="ECO:0000313" key="9">
    <source>
        <dbReference type="EMBL" id="MDP4097287.1"/>
    </source>
</evidence>
<organism evidence="9 10">
    <name type="scientific">Paenibacillus zeirhizosphaerae</name>
    <dbReference type="NCBI Taxonomy" id="2987519"/>
    <lineage>
        <taxon>Bacteria</taxon>
        <taxon>Bacillati</taxon>
        <taxon>Bacillota</taxon>
        <taxon>Bacilli</taxon>
        <taxon>Bacillales</taxon>
        <taxon>Paenibacillaceae</taxon>
        <taxon>Paenibacillus</taxon>
    </lineage>
</organism>
<evidence type="ECO:0000256" key="7">
    <source>
        <dbReference type="SAM" id="MobiDB-lite"/>
    </source>
</evidence>
<evidence type="ECO:0000256" key="3">
    <source>
        <dbReference type="ARBA" id="ARBA00014376"/>
    </source>
</evidence>
<comment type="subcellular location">
    <subcellularLocation>
        <location evidence="1 6">Bacterial flagellum basal body</location>
    </subcellularLocation>
</comment>
<comment type="subunit">
    <text evidence="6">The basal body constitutes a major portion of the flagellar organelle and consists of a number of rings mounted on a central rod.</text>
</comment>